<reference evidence="2 3" key="1">
    <citation type="journal article" date="2024" name="G3 (Bethesda)">
        <title>Genome assembly of Hibiscus sabdariffa L. provides insights into metabolisms of medicinal natural products.</title>
        <authorList>
            <person name="Kim T."/>
        </authorList>
    </citation>
    <scope>NUCLEOTIDE SEQUENCE [LARGE SCALE GENOMIC DNA]</scope>
    <source>
        <strain evidence="2">TK-2024</strain>
        <tissue evidence="2">Old leaves</tissue>
    </source>
</reference>
<proteinExistence type="predicted"/>
<dbReference type="EMBL" id="JBBPBN010000022">
    <property type="protein sequence ID" value="KAK9012865.1"/>
    <property type="molecule type" value="Genomic_DNA"/>
</dbReference>
<accession>A0ABR2RIT7</accession>
<feature type="chain" id="PRO_5045712950" description="Transmembrane protein" evidence="1">
    <location>
        <begin position="32"/>
        <end position="117"/>
    </location>
</feature>
<keyword evidence="3" id="KW-1185">Reference proteome</keyword>
<gene>
    <name evidence="2" type="ORF">V6N11_040896</name>
</gene>
<sequence>MATSKAHKIHRVVTLFALEAVLIIFSPSSKALCSGHSSVNATIDTRDNLVKLIVQEISCEEVKIWVNIKKLFEERVDVYQKVKVAKLRRKKLERMKLENERKDQRLKGRPIDELNLE</sequence>
<evidence type="ECO:0000313" key="3">
    <source>
        <dbReference type="Proteomes" id="UP001396334"/>
    </source>
</evidence>
<organism evidence="2 3">
    <name type="scientific">Hibiscus sabdariffa</name>
    <name type="common">roselle</name>
    <dbReference type="NCBI Taxonomy" id="183260"/>
    <lineage>
        <taxon>Eukaryota</taxon>
        <taxon>Viridiplantae</taxon>
        <taxon>Streptophyta</taxon>
        <taxon>Embryophyta</taxon>
        <taxon>Tracheophyta</taxon>
        <taxon>Spermatophyta</taxon>
        <taxon>Magnoliopsida</taxon>
        <taxon>eudicotyledons</taxon>
        <taxon>Gunneridae</taxon>
        <taxon>Pentapetalae</taxon>
        <taxon>rosids</taxon>
        <taxon>malvids</taxon>
        <taxon>Malvales</taxon>
        <taxon>Malvaceae</taxon>
        <taxon>Malvoideae</taxon>
        <taxon>Hibiscus</taxon>
    </lineage>
</organism>
<comment type="caution">
    <text evidence="2">The sequence shown here is derived from an EMBL/GenBank/DDBJ whole genome shotgun (WGS) entry which is preliminary data.</text>
</comment>
<evidence type="ECO:0000256" key="1">
    <source>
        <dbReference type="SAM" id="SignalP"/>
    </source>
</evidence>
<evidence type="ECO:0000313" key="2">
    <source>
        <dbReference type="EMBL" id="KAK9012865.1"/>
    </source>
</evidence>
<dbReference type="Proteomes" id="UP001396334">
    <property type="component" value="Unassembled WGS sequence"/>
</dbReference>
<name>A0ABR2RIT7_9ROSI</name>
<keyword evidence="1" id="KW-0732">Signal</keyword>
<protein>
    <recommendedName>
        <fullName evidence="4">Transmembrane protein</fullName>
    </recommendedName>
</protein>
<evidence type="ECO:0008006" key="4">
    <source>
        <dbReference type="Google" id="ProtNLM"/>
    </source>
</evidence>
<feature type="signal peptide" evidence="1">
    <location>
        <begin position="1"/>
        <end position="31"/>
    </location>
</feature>